<dbReference type="Pfam" id="PF07992">
    <property type="entry name" value="Pyr_redox_2"/>
    <property type="match status" value="1"/>
</dbReference>
<name>A0A4Y7RLI1_9FIRM</name>
<evidence type="ECO:0000256" key="1">
    <source>
        <dbReference type="ARBA" id="ARBA00001974"/>
    </source>
</evidence>
<dbReference type="OrthoDB" id="9807946at2"/>
<comment type="caution">
    <text evidence="6">The sequence shown here is derived from an EMBL/GenBank/DDBJ whole genome shotgun (WGS) entry which is preliminary data.</text>
</comment>
<evidence type="ECO:0000259" key="5">
    <source>
        <dbReference type="Pfam" id="PF18267"/>
    </source>
</evidence>
<evidence type="ECO:0000313" key="7">
    <source>
        <dbReference type="Proteomes" id="UP000297597"/>
    </source>
</evidence>
<keyword evidence="3" id="KW-0274">FAD</keyword>
<gene>
    <name evidence="6" type="primary">nasB</name>
    <name evidence="6" type="ORF">Pmgp_02849</name>
</gene>
<dbReference type="Proteomes" id="UP000297597">
    <property type="component" value="Unassembled WGS sequence"/>
</dbReference>
<accession>A0A4Y7RLI1</accession>
<dbReference type="Gene3D" id="3.30.390.30">
    <property type="match status" value="1"/>
</dbReference>
<dbReference type="InterPro" id="IPR036188">
    <property type="entry name" value="FAD/NAD-bd_sf"/>
</dbReference>
<protein>
    <submittedName>
        <fullName evidence="6">Assimilatory nitrate reductase electron transfer subunit</fullName>
    </submittedName>
</protein>
<reference evidence="6 7" key="1">
    <citation type="journal article" date="2018" name="Environ. Microbiol.">
        <title>Novel energy conservation strategies and behaviour of Pelotomaculum schinkii driving syntrophic propionate catabolism.</title>
        <authorList>
            <person name="Hidalgo-Ahumada C.A.P."/>
            <person name="Nobu M.K."/>
            <person name="Narihiro T."/>
            <person name="Tamaki H."/>
            <person name="Liu W.T."/>
            <person name="Kamagata Y."/>
            <person name="Stams A.J.M."/>
            <person name="Imachi H."/>
            <person name="Sousa D.Z."/>
        </authorList>
    </citation>
    <scope>NUCLEOTIDE SEQUENCE [LARGE SCALE GENOMIC DNA]</scope>
    <source>
        <strain evidence="6 7">MGP</strain>
    </source>
</reference>
<dbReference type="GO" id="GO:0016491">
    <property type="term" value="F:oxidoreductase activity"/>
    <property type="evidence" value="ECO:0007669"/>
    <property type="project" value="InterPro"/>
</dbReference>
<comment type="cofactor">
    <cofactor evidence="1">
        <name>FAD</name>
        <dbReference type="ChEBI" id="CHEBI:57692"/>
    </cofactor>
</comment>
<dbReference type="InterPro" id="IPR041575">
    <property type="entry name" value="Rubredoxin_C"/>
</dbReference>
<dbReference type="AlphaFoldDB" id="A0A4Y7RLI1"/>
<dbReference type="SUPFAM" id="SSF51905">
    <property type="entry name" value="FAD/NAD(P)-binding domain"/>
    <property type="match status" value="1"/>
</dbReference>
<dbReference type="InterPro" id="IPR050260">
    <property type="entry name" value="FAD-bd_OxRdtase"/>
</dbReference>
<dbReference type="EMBL" id="QFFZ01000037">
    <property type="protein sequence ID" value="TEB09848.1"/>
    <property type="molecule type" value="Genomic_DNA"/>
</dbReference>
<feature type="domain" description="NADH-rubredoxin oxidoreductase C-terminal" evidence="5">
    <location>
        <begin position="329"/>
        <end position="385"/>
    </location>
</feature>
<dbReference type="Gene3D" id="3.50.50.60">
    <property type="entry name" value="FAD/NAD(P)-binding domain"/>
    <property type="match status" value="2"/>
</dbReference>
<dbReference type="PANTHER" id="PTHR43429:SF3">
    <property type="entry name" value="NITRITE REDUCTASE [NAD(P)H]"/>
    <property type="match status" value="1"/>
</dbReference>
<evidence type="ECO:0000256" key="3">
    <source>
        <dbReference type="ARBA" id="ARBA00022827"/>
    </source>
</evidence>
<sequence>MKVVIVGNSAAGIAAAENLRSLEPLAEITVLSQENHPSYSRCLIAEIVAGAVFDSIRYRPDSFFEERNINLIRGVRVHSVNHASSTVSFGEEKEASYDKLLVATGSRPVRLGVAGEELDGVFVLRSYDQAELISRCAAAANDAVVIGGGLVGLKAAYALRRRGLPVTVLVKSSHLLTRQLDALSAAMVEKELREAGISFIYGQNPVGFKCGADPKALGFVVLEDGREIPAGLALVAKGVSPNAELVREAGGEISSGIKVNAFMETSLPNVYAAGDCIEVTDCVTGRQTPSALWTLAVEQGRYAAINMAGRQKAYPDPLTRLNAAQFGRLPFVSVGAMEEGEEFLTWQKEGRVYQKLAIREDRLVGFIMVGLIEQAGVFTSLIKSKRPLGNLRGDFLQGKVSAANLI</sequence>
<proteinExistence type="predicted"/>
<feature type="domain" description="FAD/NAD(P)-binding" evidence="4">
    <location>
        <begin position="1"/>
        <end position="300"/>
    </location>
</feature>
<organism evidence="6 7">
    <name type="scientific">Pelotomaculum propionicicum</name>
    <dbReference type="NCBI Taxonomy" id="258475"/>
    <lineage>
        <taxon>Bacteria</taxon>
        <taxon>Bacillati</taxon>
        <taxon>Bacillota</taxon>
        <taxon>Clostridia</taxon>
        <taxon>Eubacteriales</taxon>
        <taxon>Desulfotomaculaceae</taxon>
        <taxon>Pelotomaculum</taxon>
    </lineage>
</organism>
<dbReference type="PRINTS" id="PR00368">
    <property type="entry name" value="FADPNR"/>
</dbReference>
<dbReference type="InterPro" id="IPR016156">
    <property type="entry name" value="FAD/NAD-linked_Rdtase_dimer_sf"/>
</dbReference>
<dbReference type="InterPro" id="IPR023753">
    <property type="entry name" value="FAD/NAD-binding_dom"/>
</dbReference>
<keyword evidence="7" id="KW-1185">Reference proteome</keyword>
<evidence type="ECO:0000259" key="4">
    <source>
        <dbReference type="Pfam" id="PF07992"/>
    </source>
</evidence>
<dbReference type="PRINTS" id="PR00411">
    <property type="entry name" value="PNDRDTASEI"/>
</dbReference>
<evidence type="ECO:0000256" key="2">
    <source>
        <dbReference type="ARBA" id="ARBA00022630"/>
    </source>
</evidence>
<keyword evidence="2" id="KW-0285">Flavoprotein</keyword>
<evidence type="ECO:0000313" key="6">
    <source>
        <dbReference type="EMBL" id="TEB09848.1"/>
    </source>
</evidence>
<dbReference type="PANTHER" id="PTHR43429">
    <property type="entry name" value="PYRIDINE NUCLEOTIDE-DISULFIDE OXIDOREDUCTASE DOMAIN-CONTAINING"/>
    <property type="match status" value="1"/>
</dbReference>
<dbReference type="Pfam" id="PF18267">
    <property type="entry name" value="Rubredoxin_C"/>
    <property type="match status" value="1"/>
</dbReference>